<proteinExistence type="predicted"/>
<accession>A0ABR2HK95</accession>
<keyword evidence="1" id="KW-0812">Transmembrane</keyword>
<sequence>MTSETPDIEHIFAWWRRTCDTVPPIHLLTRTTYIRDILLPTAPNSDDLSPTRKGNEAARLLEVLTGGGKRESLGQEERTGTGICTLRTRKLESLFVRRLPRNTSRNLTRRGAVLLLLLVLVLVLLVLLDGEVG</sequence>
<dbReference type="EMBL" id="JAPCWZ010000010">
    <property type="protein sequence ID" value="KAK8848370.1"/>
    <property type="molecule type" value="Genomic_DNA"/>
</dbReference>
<organism evidence="2 3">
    <name type="scientific">Apiospora arundinis</name>
    <dbReference type="NCBI Taxonomy" id="335852"/>
    <lineage>
        <taxon>Eukaryota</taxon>
        <taxon>Fungi</taxon>
        <taxon>Dikarya</taxon>
        <taxon>Ascomycota</taxon>
        <taxon>Pezizomycotina</taxon>
        <taxon>Sordariomycetes</taxon>
        <taxon>Xylariomycetidae</taxon>
        <taxon>Amphisphaeriales</taxon>
        <taxon>Apiosporaceae</taxon>
        <taxon>Apiospora</taxon>
    </lineage>
</organism>
<feature type="transmembrane region" description="Helical" evidence="1">
    <location>
        <begin position="107"/>
        <end position="128"/>
    </location>
</feature>
<gene>
    <name evidence="2" type="ORF">PGQ11_014850</name>
</gene>
<reference evidence="2 3" key="1">
    <citation type="journal article" date="2024" name="IMA Fungus">
        <title>Apiospora arundinis, a panoply of carbohydrate-active enzymes and secondary metabolites.</title>
        <authorList>
            <person name="Sorensen T."/>
            <person name="Petersen C."/>
            <person name="Muurmann A.T."/>
            <person name="Christiansen J.V."/>
            <person name="Brundto M.L."/>
            <person name="Overgaard C.K."/>
            <person name="Boysen A.T."/>
            <person name="Wollenberg R.D."/>
            <person name="Larsen T.O."/>
            <person name="Sorensen J.L."/>
            <person name="Nielsen K.L."/>
            <person name="Sondergaard T.E."/>
        </authorList>
    </citation>
    <scope>NUCLEOTIDE SEQUENCE [LARGE SCALE GENOMIC DNA]</scope>
    <source>
        <strain evidence="2 3">AAU 773</strain>
    </source>
</reference>
<keyword evidence="3" id="KW-1185">Reference proteome</keyword>
<protein>
    <submittedName>
        <fullName evidence="2">Uncharacterized protein</fullName>
    </submittedName>
</protein>
<evidence type="ECO:0000256" key="1">
    <source>
        <dbReference type="SAM" id="Phobius"/>
    </source>
</evidence>
<name>A0ABR2HK95_9PEZI</name>
<comment type="caution">
    <text evidence="2">The sequence shown here is derived from an EMBL/GenBank/DDBJ whole genome shotgun (WGS) entry which is preliminary data.</text>
</comment>
<keyword evidence="1" id="KW-1133">Transmembrane helix</keyword>
<keyword evidence="1" id="KW-0472">Membrane</keyword>
<evidence type="ECO:0000313" key="3">
    <source>
        <dbReference type="Proteomes" id="UP001390339"/>
    </source>
</evidence>
<dbReference type="Proteomes" id="UP001390339">
    <property type="component" value="Unassembled WGS sequence"/>
</dbReference>
<evidence type="ECO:0000313" key="2">
    <source>
        <dbReference type="EMBL" id="KAK8848370.1"/>
    </source>
</evidence>